<dbReference type="SUPFAM" id="SSF55120">
    <property type="entry name" value="Pseudouridine synthase"/>
    <property type="match status" value="1"/>
</dbReference>
<evidence type="ECO:0000256" key="6">
    <source>
        <dbReference type="RuleBase" id="RU362028"/>
    </source>
</evidence>
<organism evidence="8 9">
    <name type="scientific">Aquibacillus koreensis</name>
    <dbReference type="NCBI Taxonomy" id="279446"/>
    <lineage>
        <taxon>Bacteria</taxon>
        <taxon>Bacillati</taxon>
        <taxon>Bacillota</taxon>
        <taxon>Bacilli</taxon>
        <taxon>Bacillales</taxon>
        <taxon>Bacillaceae</taxon>
        <taxon>Aquibacillus</taxon>
    </lineage>
</organism>
<dbReference type="RefSeq" id="WP_259868539.1">
    <property type="nucleotide sequence ID" value="NZ_JAMQJZ010000004.1"/>
</dbReference>
<evidence type="ECO:0000256" key="3">
    <source>
        <dbReference type="ARBA" id="ARBA00023235"/>
    </source>
</evidence>
<reference evidence="8" key="1">
    <citation type="submission" date="2022-06" db="EMBL/GenBank/DDBJ databases">
        <title>Aquibacillus sp. a new bacterium isolated from soil saline samples.</title>
        <authorList>
            <person name="Galisteo C."/>
            <person name="De La Haba R."/>
            <person name="Sanchez-Porro C."/>
            <person name="Ventosa A."/>
        </authorList>
    </citation>
    <scope>NUCLEOTIDE SEQUENCE</scope>
    <source>
        <strain evidence="8">JCM 12387</strain>
    </source>
</reference>
<dbReference type="GO" id="GO:0009982">
    <property type="term" value="F:pseudouridine synthase activity"/>
    <property type="evidence" value="ECO:0007669"/>
    <property type="project" value="InterPro"/>
</dbReference>
<proteinExistence type="inferred from homology"/>
<sequence>MKWIVAKEYDDILLREYLLQIRGLSRRILKVVKFKGGDLLVNGESSSVRRKLHTDDVVEVVLPPEERGASMEPEDIPLDIVYEDDDVLVINKPPGMATIPSLNHTTGSLANGILGYYEKHNLNYTVHVVTRLDRDTSGLLLVAKHRYSHSILSRDQKEGTVNRRYYAVIQGELEEKQATIDAPIGRKPGSIIERMVTDEGQRSVTHYNVVETSPYYSLLDVKLETGRTHQIRVHFAYLGYPLVGDNLYGGNTEKLKRQALHCKSLAFYQPITRERLTFKCKMPEDMRSLFTKQ</sequence>
<dbReference type="PANTHER" id="PTHR21600:SF35">
    <property type="entry name" value="PSEUDOURIDINE SYNTHASE"/>
    <property type="match status" value="1"/>
</dbReference>
<evidence type="ECO:0000256" key="2">
    <source>
        <dbReference type="ARBA" id="ARBA00010876"/>
    </source>
</evidence>
<comment type="caution">
    <text evidence="8">The sequence shown here is derived from an EMBL/GenBank/DDBJ whole genome shotgun (WGS) entry which is preliminary data.</text>
</comment>
<dbReference type="EMBL" id="JAMQJZ010000004">
    <property type="protein sequence ID" value="MDC3420050.1"/>
    <property type="molecule type" value="Genomic_DNA"/>
</dbReference>
<dbReference type="EC" id="5.4.99.-" evidence="6"/>
<dbReference type="InterPro" id="IPR006224">
    <property type="entry name" value="PsdUridine_synth_RluA-like_CS"/>
</dbReference>
<evidence type="ECO:0000313" key="9">
    <source>
        <dbReference type="Proteomes" id="UP001145072"/>
    </source>
</evidence>
<keyword evidence="5" id="KW-0694">RNA-binding</keyword>
<dbReference type="PROSITE" id="PS01129">
    <property type="entry name" value="PSI_RLU"/>
    <property type="match status" value="1"/>
</dbReference>
<protein>
    <recommendedName>
        <fullName evidence="6">Pseudouridine synthase</fullName>
        <ecNumber evidence="6">5.4.99.-</ecNumber>
    </recommendedName>
</protein>
<dbReference type="PANTHER" id="PTHR21600">
    <property type="entry name" value="MITOCHONDRIAL RNA PSEUDOURIDINE SYNTHASE"/>
    <property type="match status" value="1"/>
</dbReference>
<evidence type="ECO:0000256" key="1">
    <source>
        <dbReference type="ARBA" id="ARBA00000073"/>
    </source>
</evidence>
<evidence type="ECO:0000256" key="5">
    <source>
        <dbReference type="PROSITE-ProRule" id="PRU00182"/>
    </source>
</evidence>
<feature type="domain" description="Pseudouridine synthase RsuA/RluA-like" evidence="7">
    <location>
        <begin position="86"/>
        <end position="236"/>
    </location>
</feature>
<dbReference type="Gene3D" id="3.30.2350.10">
    <property type="entry name" value="Pseudouridine synthase"/>
    <property type="match status" value="1"/>
</dbReference>
<dbReference type="Proteomes" id="UP001145072">
    <property type="component" value="Unassembled WGS sequence"/>
</dbReference>
<keyword evidence="9" id="KW-1185">Reference proteome</keyword>
<evidence type="ECO:0000256" key="4">
    <source>
        <dbReference type="PIRSR" id="PIRSR606225-1"/>
    </source>
</evidence>
<dbReference type="InterPro" id="IPR006225">
    <property type="entry name" value="PsdUridine_synth_RluC/D"/>
</dbReference>
<feature type="active site" evidence="4">
    <location>
        <position position="133"/>
    </location>
</feature>
<gene>
    <name evidence="8" type="ORF">NC661_06675</name>
</gene>
<dbReference type="GO" id="GO:0003723">
    <property type="term" value="F:RNA binding"/>
    <property type="evidence" value="ECO:0007669"/>
    <property type="project" value="UniProtKB-KW"/>
</dbReference>
<name>A0A9X3WHY2_9BACI</name>
<dbReference type="AlphaFoldDB" id="A0A9X3WHY2"/>
<dbReference type="GO" id="GO:0000455">
    <property type="term" value="P:enzyme-directed rRNA pseudouridine synthesis"/>
    <property type="evidence" value="ECO:0007669"/>
    <property type="project" value="TreeGrafter"/>
</dbReference>
<accession>A0A9X3WHY2</accession>
<dbReference type="InterPro" id="IPR006145">
    <property type="entry name" value="PsdUridine_synth_RsuA/RluA"/>
</dbReference>
<comment type="catalytic activity">
    <reaction evidence="1 6">
        <text>a uridine in RNA = a pseudouridine in RNA</text>
        <dbReference type="Rhea" id="RHEA:48348"/>
        <dbReference type="Rhea" id="RHEA-COMP:12068"/>
        <dbReference type="Rhea" id="RHEA-COMP:12069"/>
        <dbReference type="ChEBI" id="CHEBI:65314"/>
        <dbReference type="ChEBI" id="CHEBI:65315"/>
    </reaction>
</comment>
<comment type="function">
    <text evidence="6">Responsible for synthesis of pseudouridine from uracil.</text>
</comment>
<dbReference type="Pfam" id="PF00849">
    <property type="entry name" value="PseudoU_synth_2"/>
    <property type="match status" value="1"/>
</dbReference>
<dbReference type="PROSITE" id="PS50889">
    <property type="entry name" value="S4"/>
    <property type="match status" value="1"/>
</dbReference>
<dbReference type="CDD" id="cd02869">
    <property type="entry name" value="PseudoU_synth_RluA_like"/>
    <property type="match status" value="1"/>
</dbReference>
<dbReference type="FunFam" id="3.30.2350.10:FF:000005">
    <property type="entry name" value="Pseudouridine synthase"/>
    <property type="match status" value="1"/>
</dbReference>
<dbReference type="InterPro" id="IPR020103">
    <property type="entry name" value="PsdUridine_synth_cat_dom_sf"/>
</dbReference>
<evidence type="ECO:0000259" key="7">
    <source>
        <dbReference type="Pfam" id="PF00849"/>
    </source>
</evidence>
<dbReference type="NCBIfam" id="TIGR00005">
    <property type="entry name" value="rluA_subfam"/>
    <property type="match status" value="1"/>
</dbReference>
<evidence type="ECO:0000313" key="8">
    <source>
        <dbReference type="EMBL" id="MDC3420050.1"/>
    </source>
</evidence>
<keyword evidence="3 6" id="KW-0413">Isomerase</keyword>
<comment type="similarity">
    <text evidence="2 6">Belongs to the pseudouridine synthase RluA family.</text>
</comment>
<dbReference type="InterPro" id="IPR050188">
    <property type="entry name" value="RluA_PseudoU_synthase"/>
</dbReference>
<dbReference type="GO" id="GO:0140098">
    <property type="term" value="F:catalytic activity, acting on RNA"/>
    <property type="evidence" value="ECO:0007669"/>
    <property type="project" value="UniProtKB-ARBA"/>
</dbReference>